<gene>
    <name evidence="1" type="ORF">MJB10_21595</name>
</gene>
<organism evidence="1 2">
    <name type="scientific">Paenibacillus roseopurpureus</name>
    <dbReference type="NCBI Taxonomy" id="2918901"/>
    <lineage>
        <taxon>Bacteria</taxon>
        <taxon>Bacillati</taxon>
        <taxon>Bacillota</taxon>
        <taxon>Bacilli</taxon>
        <taxon>Bacillales</taxon>
        <taxon>Paenibacillaceae</taxon>
        <taxon>Paenibacillus</taxon>
    </lineage>
</organism>
<evidence type="ECO:0000313" key="1">
    <source>
        <dbReference type="EMBL" id="WNR43670.1"/>
    </source>
</evidence>
<protein>
    <submittedName>
        <fullName evidence="1">Uncharacterized protein</fullName>
    </submittedName>
</protein>
<dbReference type="RefSeq" id="WP_314798272.1">
    <property type="nucleotide sequence ID" value="NZ_CP130319.1"/>
</dbReference>
<name>A0AA96RJA8_9BACL</name>
<accession>A0AA96RJA8</accession>
<sequence>MSYNVYVSTNPRGLKERSDWVRQDLASQGCLPESTSSKCLGQTKGAPATAALDTLL</sequence>
<dbReference type="EMBL" id="CP130319">
    <property type="protein sequence ID" value="WNR43670.1"/>
    <property type="molecule type" value="Genomic_DNA"/>
</dbReference>
<dbReference type="KEGG" id="proo:MJB10_21595"/>
<dbReference type="AlphaFoldDB" id="A0AA96RJA8"/>
<reference evidence="1" key="1">
    <citation type="submission" date="2022-02" db="EMBL/GenBank/DDBJ databases">
        <title>Paenibacillus sp. MBLB1832 Whole Genome Shotgun Sequencing.</title>
        <authorList>
            <person name="Hwang C.Y."/>
            <person name="Cho E.-S."/>
            <person name="Seo M.-J."/>
        </authorList>
    </citation>
    <scope>NUCLEOTIDE SEQUENCE</scope>
    <source>
        <strain evidence="1">MBLB1832</strain>
    </source>
</reference>
<proteinExistence type="predicted"/>
<evidence type="ECO:0000313" key="2">
    <source>
        <dbReference type="Proteomes" id="UP001304650"/>
    </source>
</evidence>
<dbReference type="Proteomes" id="UP001304650">
    <property type="component" value="Chromosome"/>
</dbReference>
<keyword evidence="2" id="KW-1185">Reference proteome</keyword>